<name>A0ABW3LN70_9BACI</name>
<gene>
    <name evidence="2" type="ORF">ACFQ3N_10265</name>
</gene>
<organism evidence="2 3">
    <name type="scientific">Virgibacillus byunsanensis</name>
    <dbReference type="NCBI Taxonomy" id="570945"/>
    <lineage>
        <taxon>Bacteria</taxon>
        <taxon>Bacillati</taxon>
        <taxon>Bacillota</taxon>
        <taxon>Bacilli</taxon>
        <taxon>Bacillales</taxon>
        <taxon>Bacillaceae</taxon>
        <taxon>Virgibacillus</taxon>
    </lineage>
</organism>
<comment type="caution">
    <text evidence="2">The sequence shown here is derived from an EMBL/GenBank/DDBJ whole genome shotgun (WGS) entry which is preliminary data.</text>
</comment>
<keyword evidence="1" id="KW-0812">Transmembrane</keyword>
<protein>
    <submittedName>
        <fullName evidence="2">DUF3397 family protein</fullName>
    </submittedName>
</protein>
<proteinExistence type="predicted"/>
<dbReference type="Proteomes" id="UP001597040">
    <property type="component" value="Unassembled WGS sequence"/>
</dbReference>
<keyword evidence="1" id="KW-1133">Transmembrane helix</keyword>
<keyword evidence="3" id="KW-1185">Reference proteome</keyword>
<reference evidence="3" key="1">
    <citation type="journal article" date="2019" name="Int. J. Syst. Evol. Microbiol.">
        <title>The Global Catalogue of Microorganisms (GCM) 10K type strain sequencing project: providing services to taxonomists for standard genome sequencing and annotation.</title>
        <authorList>
            <consortium name="The Broad Institute Genomics Platform"/>
            <consortium name="The Broad Institute Genome Sequencing Center for Infectious Disease"/>
            <person name="Wu L."/>
            <person name="Ma J."/>
        </authorList>
    </citation>
    <scope>NUCLEOTIDE SEQUENCE [LARGE SCALE GENOMIC DNA]</scope>
    <source>
        <strain evidence="3">CCUG 56754</strain>
    </source>
</reference>
<keyword evidence="1" id="KW-0472">Membrane</keyword>
<feature type="transmembrane region" description="Helical" evidence="1">
    <location>
        <begin position="6"/>
        <end position="26"/>
    </location>
</feature>
<evidence type="ECO:0000256" key="1">
    <source>
        <dbReference type="SAM" id="Phobius"/>
    </source>
</evidence>
<feature type="transmembrane region" description="Helical" evidence="1">
    <location>
        <begin position="105"/>
        <end position="126"/>
    </location>
</feature>
<feature type="transmembrane region" description="Helical" evidence="1">
    <location>
        <begin position="66"/>
        <end position="85"/>
    </location>
</feature>
<feature type="transmembrane region" description="Helical" evidence="1">
    <location>
        <begin position="38"/>
        <end position="60"/>
    </location>
</feature>
<evidence type="ECO:0000313" key="2">
    <source>
        <dbReference type="EMBL" id="MFD1038771.1"/>
    </source>
</evidence>
<dbReference type="Pfam" id="PF11877">
    <property type="entry name" value="DUF3397"/>
    <property type="match status" value="1"/>
</dbReference>
<sequence length="127" mass="15263">MLDLFIYFIGFLITAPMITTWVVYLFSMKIHHKKLKAFHTAVNWTTILYIVAVHVLLTIIFGHQFLGIMLILLIIIFACIIFMQWKVNTEIIFMKALKTFWRLNFLLFLFLYIILLFTGIIQRIFYY</sequence>
<dbReference type="EMBL" id="JBHTKJ010000024">
    <property type="protein sequence ID" value="MFD1038771.1"/>
    <property type="molecule type" value="Genomic_DNA"/>
</dbReference>
<accession>A0ABW3LN70</accession>
<dbReference type="InterPro" id="IPR024515">
    <property type="entry name" value="DUF3397"/>
</dbReference>
<dbReference type="RefSeq" id="WP_390362067.1">
    <property type="nucleotide sequence ID" value="NZ_JBHTKJ010000024.1"/>
</dbReference>
<evidence type="ECO:0000313" key="3">
    <source>
        <dbReference type="Proteomes" id="UP001597040"/>
    </source>
</evidence>